<evidence type="ECO:0000313" key="3">
    <source>
        <dbReference type="Proteomes" id="UP001238163"/>
    </source>
</evidence>
<dbReference type="AlphaFoldDB" id="A0AAE3VIR5"/>
<dbReference type="RefSeq" id="WP_307263249.1">
    <property type="nucleotide sequence ID" value="NZ_JAUSVL010000001.1"/>
</dbReference>
<sequence>MLNSEEWRMSSEIEKIEFCGRGLVAVKENETVLVALKPICDALELHWSTQRETIKNDPVLDSVVREIRTTGADGKQYVMLCLPLDYLNGWLFKISAKRYTGARRDAIVRYQKECYRVLAEHFSSQSLSSDKPSKATIRLQTPEEVAREVTQTANSIQQELQRRAWEETGELRCQLYFFAIQRGIEDADELADLARTAMSHPDRMDLFKGVTMPPDFRLWRYSHYHPATFARVLKRFCNSRVHGSGAESLG</sequence>
<proteinExistence type="predicted"/>
<feature type="domain" description="Antirepressor protein ant N-terminal" evidence="1">
    <location>
        <begin position="15"/>
        <end position="125"/>
    </location>
</feature>
<gene>
    <name evidence="2" type="ORF">J3R75_003145</name>
</gene>
<keyword evidence="3" id="KW-1185">Reference proteome</keyword>
<dbReference type="EMBL" id="JAUSVL010000001">
    <property type="protein sequence ID" value="MDQ0291038.1"/>
    <property type="molecule type" value="Genomic_DNA"/>
</dbReference>
<protein>
    <recommendedName>
        <fullName evidence="1">Antirepressor protein ant N-terminal domain-containing protein</fullName>
    </recommendedName>
</protein>
<reference evidence="2" key="1">
    <citation type="submission" date="2023-07" db="EMBL/GenBank/DDBJ databases">
        <title>Genomic Encyclopedia of Type Strains, Phase IV (KMG-IV): sequencing the most valuable type-strain genomes for metagenomic binning, comparative biology and taxonomic classification.</title>
        <authorList>
            <person name="Goeker M."/>
        </authorList>
    </citation>
    <scope>NUCLEOTIDE SEQUENCE</scope>
    <source>
        <strain evidence="2">DSM 24202</strain>
    </source>
</reference>
<dbReference type="PRINTS" id="PR01994">
    <property type="entry name" value="ANTIREPRESSR"/>
</dbReference>
<comment type="caution">
    <text evidence="2">The sequence shown here is derived from an EMBL/GenBank/DDBJ whole genome shotgun (WGS) entry which is preliminary data.</text>
</comment>
<dbReference type="Pfam" id="PF10547">
    <property type="entry name" value="P22_AR_N"/>
    <property type="match status" value="1"/>
</dbReference>
<evidence type="ECO:0000259" key="1">
    <source>
        <dbReference type="Pfam" id="PF10547"/>
    </source>
</evidence>
<name>A0AAE3VIR5_9BACT</name>
<accession>A0AAE3VIR5</accession>
<dbReference type="Proteomes" id="UP001238163">
    <property type="component" value="Unassembled WGS sequence"/>
</dbReference>
<organism evidence="2 3">
    <name type="scientific">Oligosphaera ethanolica</name>
    <dbReference type="NCBI Taxonomy" id="760260"/>
    <lineage>
        <taxon>Bacteria</taxon>
        <taxon>Pseudomonadati</taxon>
        <taxon>Lentisphaerota</taxon>
        <taxon>Oligosphaeria</taxon>
        <taxon>Oligosphaerales</taxon>
        <taxon>Oligosphaeraceae</taxon>
        <taxon>Oligosphaera</taxon>
    </lineage>
</organism>
<dbReference type="InterPro" id="IPR018875">
    <property type="entry name" value="Antirepressor_Ant_N"/>
</dbReference>
<evidence type="ECO:0000313" key="2">
    <source>
        <dbReference type="EMBL" id="MDQ0291038.1"/>
    </source>
</evidence>